<dbReference type="AlphaFoldDB" id="A0A2Z6NE40"/>
<reference evidence="2" key="1">
    <citation type="journal article" date="2017" name="Front. Plant Sci.">
        <title>Climate Clever Clovers: New Paradigm to Reduce the Environmental Footprint of Ruminants by Breeding Low Methanogenic Forages Utilizing Haplotype Variation.</title>
        <authorList>
            <person name="Kaur P."/>
            <person name="Appels R."/>
            <person name="Bayer P.E."/>
            <person name="Keeble-Gagnere G."/>
            <person name="Wang J."/>
            <person name="Hirakawa H."/>
            <person name="Shirasawa K."/>
            <person name="Vercoe P."/>
            <person name="Stefanova K."/>
            <person name="Durmic Z."/>
            <person name="Nichols P."/>
            <person name="Revell C."/>
            <person name="Isobe S.N."/>
            <person name="Edwards D."/>
            <person name="Erskine W."/>
        </authorList>
    </citation>
    <scope>NUCLEOTIDE SEQUENCE [LARGE SCALE GENOMIC DNA]</scope>
    <source>
        <strain evidence="2">cv. Daliak</strain>
    </source>
</reference>
<evidence type="ECO:0000313" key="2">
    <source>
        <dbReference type="Proteomes" id="UP000242715"/>
    </source>
</evidence>
<accession>A0A2Z6NE40</accession>
<dbReference type="Proteomes" id="UP000242715">
    <property type="component" value="Unassembled WGS sequence"/>
</dbReference>
<organism evidence="1 2">
    <name type="scientific">Trifolium subterraneum</name>
    <name type="common">Subterranean clover</name>
    <dbReference type="NCBI Taxonomy" id="3900"/>
    <lineage>
        <taxon>Eukaryota</taxon>
        <taxon>Viridiplantae</taxon>
        <taxon>Streptophyta</taxon>
        <taxon>Embryophyta</taxon>
        <taxon>Tracheophyta</taxon>
        <taxon>Spermatophyta</taxon>
        <taxon>Magnoliopsida</taxon>
        <taxon>eudicotyledons</taxon>
        <taxon>Gunneridae</taxon>
        <taxon>Pentapetalae</taxon>
        <taxon>rosids</taxon>
        <taxon>fabids</taxon>
        <taxon>Fabales</taxon>
        <taxon>Fabaceae</taxon>
        <taxon>Papilionoideae</taxon>
        <taxon>50 kb inversion clade</taxon>
        <taxon>NPAAA clade</taxon>
        <taxon>Hologalegina</taxon>
        <taxon>IRL clade</taxon>
        <taxon>Trifolieae</taxon>
        <taxon>Trifolium</taxon>
    </lineage>
</organism>
<gene>
    <name evidence="1" type="ORF">TSUD_360940</name>
</gene>
<dbReference type="EMBL" id="DF973412">
    <property type="protein sequence ID" value="GAU29979.1"/>
    <property type="molecule type" value="Genomic_DNA"/>
</dbReference>
<proteinExistence type="predicted"/>
<name>A0A2Z6NE40_TRISU</name>
<evidence type="ECO:0000313" key="1">
    <source>
        <dbReference type="EMBL" id="GAU29979.1"/>
    </source>
</evidence>
<keyword evidence="2" id="KW-1185">Reference proteome</keyword>
<protein>
    <submittedName>
        <fullName evidence="1">Uncharacterized protein</fullName>
    </submittedName>
</protein>
<sequence>MKSKRSWYMLLKKLGCRLVPKPSNPKVSKQCYLDYVRIVTQFKTMFGERISCIMDIGLFLLRYVSVQFVNKFDEEFMEELQTGFDEQYNISPRTHKHSRGDTKAMMRPCNSYKLIY</sequence>